<dbReference type="AlphaFoldDB" id="A0A091E8P0"/>
<dbReference type="Proteomes" id="UP000028990">
    <property type="component" value="Unassembled WGS sequence"/>
</dbReference>
<reference evidence="1 2" key="1">
    <citation type="submission" date="2013-11" db="EMBL/GenBank/DDBJ databases">
        <title>The Damaraland mole rat (Fukomys damarensis) genome and evolution of African mole rats.</title>
        <authorList>
            <person name="Gladyshev V.N."/>
            <person name="Fang X."/>
        </authorList>
    </citation>
    <scope>NUCLEOTIDE SEQUENCE [LARGE SCALE GENOMIC DNA]</scope>
    <source>
        <tissue evidence="1">Liver</tissue>
    </source>
</reference>
<proteinExistence type="predicted"/>
<evidence type="ECO:0000313" key="1">
    <source>
        <dbReference type="EMBL" id="KFO31541.1"/>
    </source>
</evidence>
<protein>
    <submittedName>
        <fullName evidence="1">Uncharacterized protein</fullName>
    </submittedName>
</protein>
<keyword evidence="2" id="KW-1185">Reference proteome</keyword>
<accession>A0A091E8P0</accession>
<name>A0A091E8P0_FUKDA</name>
<evidence type="ECO:0000313" key="2">
    <source>
        <dbReference type="Proteomes" id="UP000028990"/>
    </source>
</evidence>
<organism evidence="1 2">
    <name type="scientific">Fukomys damarensis</name>
    <name type="common">Damaraland mole rat</name>
    <name type="synonym">Cryptomys damarensis</name>
    <dbReference type="NCBI Taxonomy" id="885580"/>
    <lineage>
        <taxon>Eukaryota</taxon>
        <taxon>Metazoa</taxon>
        <taxon>Chordata</taxon>
        <taxon>Craniata</taxon>
        <taxon>Vertebrata</taxon>
        <taxon>Euteleostomi</taxon>
        <taxon>Mammalia</taxon>
        <taxon>Eutheria</taxon>
        <taxon>Euarchontoglires</taxon>
        <taxon>Glires</taxon>
        <taxon>Rodentia</taxon>
        <taxon>Hystricomorpha</taxon>
        <taxon>Bathyergidae</taxon>
        <taxon>Fukomys</taxon>
    </lineage>
</organism>
<sequence>MKVMEGTSLAVIGLNEENGFTTEDLDVCSEEGKGLHISTEVGVFLQNDKGLSASQSQFPAWTLEAFNIGYSFMHSGQQPKLPLSGWTGVLLDQGTFPGHSRGEPCPLDDLRAVAGLSRSIRSLWSRGLGMEENVSQQMDAVHRVLEMRGLSYAYFGTANMHLDEQELQSRST</sequence>
<dbReference type="EMBL" id="KN122264">
    <property type="protein sequence ID" value="KFO31541.1"/>
    <property type="molecule type" value="Genomic_DNA"/>
</dbReference>
<gene>
    <name evidence="1" type="ORF">H920_07055</name>
</gene>